<reference evidence="3" key="1">
    <citation type="submission" date="2021-02" db="EMBL/GenBank/DDBJ databases">
        <authorList>
            <person name="Dougan E. K."/>
            <person name="Rhodes N."/>
            <person name="Thang M."/>
            <person name="Chan C."/>
        </authorList>
    </citation>
    <scope>NUCLEOTIDE SEQUENCE</scope>
</reference>
<dbReference type="Proteomes" id="UP000626109">
    <property type="component" value="Unassembled WGS sequence"/>
</dbReference>
<evidence type="ECO:0000313" key="4">
    <source>
        <dbReference type="Proteomes" id="UP000626109"/>
    </source>
</evidence>
<feature type="region of interest" description="Disordered" evidence="1">
    <location>
        <begin position="12"/>
        <end position="67"/>
    </location>
</feature>
<feature type="compositionally biased region" description="Low complexity" evidence="1">
    <location>
        <begin position="51"/>
        <end position="64"/>
    </location>
</feature>
<keyword evidence="2" id="KW-1133">Transmembrane helix</keyword>
<dbReference type="EMBL" id="CAJNNW010030429">
    <property type="protein sequence ID" value="CAE8703440.1"/>
    <property type="molecule type" value="Genomic_DNA"/>
</dbReference>
<keyword evidence="2" id="KW-0812">Transmembrane</keyword>
<name>A0A813KMT6_POLGL</name>
<comment type="caution">
    <text evidence="3">The sequence shown here is derived from an EMBL/GenBank/DDBJ whole genome shotgun (WGS) entry which is preliminary data.</text>
</comment>
<feature type="compositionally biased region" description="Pro residues" evidence="1">
    <location>
        <begin position="38"/>
        <end position="50"/>
    </location>
</feature>
<evidence type="ECO:0000256" key="1">
    <source>
        <dbReference type="SAM" id="MobiDB-lite"/>
    </source>
</evidence>
<dbReference type="AlphaFoldDB" id="A0A813KMT6"/>
<accession>A0A813KMT6</accession>
<evidence type="ECO:0000256" key="2">
    <source>
        <dbReference type="SAM" id="Phobius"/>
    </source>
</evidence>
<proteinExistence type="predicted"/>
<protein>
    <submittedName>
        <fullName evidence="3">Uncharacterized protein</fullName>
    </submittedName>
</protein>
<keyword evidence="2" id="KW-0472">Membrane</keyword>
<sequence>MAMRMSVLRVMASSGKAAPKPKFSSRTGGTGGAASTQAPPPVAQPPPPAPAAASYGSSQGAGAQPQGGGGGLGYQILLGVGSMFGVVMAMQLVSRLFGPRSVTVTHKDSSGNVIERSTGKWGASY</sequence>
<evidence type="ECO:0000313" key="3">
    <source>
        <dbReference type="EMBL" id="CAE8703440.1"/>
    </source>
</evidence>
<gene>
    <name evidence="3" type="ORF">PGLA2088_LOCUS32830</name>
</gene>
<organism evidence="3 4">
    <name type="scientific">Polarella glacialis</name>
    <name type="common">Dinoflagellate</name>
    <dbReference type="NCBI Taxonomy" id="89957"/>
    <lineage>
        <taxon>Eukaryota</taxon>
        <taxon>Sar</taxon>
        <taxon>Alveolata</taxon>
        <taxon>Dinophyceae</taxon>
        <taxon>Suessiales</taxon>
        <taxon>Suessiaceae</taxon>
        <taxon>Polarella</taxon>
    </lineage>
</organism>
<feature type="transmembrane region" description="Helical" evidence="2">
    <location>
        <begin position="72"/>
        <end position="93"/>
    </location>
</feature>